<reference evidence="1" key="1">
    <citation type="thesis" date="2021" institute="BYU ScholarsArchive" country="Provo, UT, USA">
        <title>Applications of and Algorithms for Genome Assembly and Genomic Analyses with an Emphasis on Marine Teleosts.</title>
        <authorList>
            <person name="Pickett B.D."/>
        </authorList>
    </citation>
    <scope>NUCLEOTIDE SEQUENCE</scope>
    <source>
        <strain evidence="1">HI-2016</strain>
    </source>
</reference>
<dbReference type="AlphaFoldDB" id="A0A8T2PID6"/>
<protein>
    <submittedName>
        <fullName evidence="1">Uncharacterized protein</fullName>
    </submittedName>
</protein>
<organism evidence="1 2">
    <name type="scientific">Albula glossodonta</name>
    <name type="common">roundjaw bonefish</name>
    <dbReference type="NCBI Taxonomy" id="121402"/>
    <lineage>
        <taxon>Eukaryota</taxon>
        <taxon>Metazoa</taxon>
        <taxon>Chordata</taxon>
        <taxon>Craniata</taxon>
        <taxon>Vertebrata</taxon>
        <taxon>Euteleostomi</taxon>
        <taxon>Actinopterygii</taxon>
        <taxon>Neopterygii</taxon>
        <taxon>Teleostei</taxon>
        <taxon>Albuliformes</taxon>
        <taxon>Albulidae</taxon>
        <taxon>Albula</taxon>
    </lineage>
</organism>
<keyword evidence="2" id="KW-1185">Reference proteome</keyword>
<comment type="caution">
    <text evidence="1">The sequence shown here is derived from an EMBL/GenBank/DDBJ whole genome shotgun (WGS) entry which is preliminary data.</text>
</comment>
<dbReference type="EMBL" id="JAFBMS010000005">
    <property type="protein sequence ID" value="KAG9352255.1"/>
    <property type="molecule type" value="Genomic_DNA"/>
</dbReference>
<evidence type="ECO:0000313" key="2">
    <source>
        <dbReference type="Proteomes" id="UP000824540"/>
    </source>
</evidence>
<gene>
    <name evidence="1" type="ORF">JZ751_020668</name>
</gene>
<name>A0A8T2PID6_9TELE</name>
<dbReference type="Proteomes" id="UP000824540">
    <property type="component" value="Unassembled WGS sequence"/>
</dbReference>
<proteinExistence type="predicted"/>
<accession>A0A8T2PID6</accession>
<sequence length="76" mass="8289">MLFGLVSSTSGCSQTDKLTAVVSGFGKRSKANSKWQSSQRLVFEAISQCSRQLQWTMARVPAHSQGDRRSSTPLPS</sequence>
<evidence type="ECO:0000313" key="1">
    <source>
        <dbReference type="EMBL" id="KAG9352255.1"/>
    </source>
</evidence>